<keyword evidence="2" id="KW-0732">Signal</keyword>
<organism evidence="3 4">
    <name type="scientific">Vitreoscilla massiliensis</name>
    <dbReference type="NCBI Taxonomy" id="1689272"/>
    <lineage>
        <taxon>Bacteria</taxon>
        <taxon>Pseudomonadati</taxon>
        <taxon>Pseudomonadota</taxon>
        <taxon>Betaproteobacteria</taxon>
        <taxon>Neisseriales</taxon>
        <taxon>Neisseriaceae</taxon>
        <taxon>Vitreoscilla</taxon>
    </lineage>
</organism>
<feature type="region of interest" description="Disordered" evidence="1">
    <location>
        <begin position="74"/>
        <end position="133"/>
    </location>
</feature>
<gene>
    <name evidence="3" type="ORF">LVJ82_13865</name>
</gene>
<feature type="compositionally biased region" description="Low complexity" evidence="1">
    <location>
        <begin position="84"/>
        <end position="118"/>
    </location>
</feature>
<dbReference type="Proteomes" id="UP000832011">
    <property type="component" value="Chromosome"/>
</dbReference>
<sequence>MKRIFLLGCLSAVLVPVAQANVYSCVVNGEKIYTNKKVGNCHSEKLDKIGSYTSDRSIIERQNRLSNEKIAAQRGGNQDSNNNTPAVQQAAAPAVRSRPVVASAPPASRPVSTAPVVANNTPSTPAQSHRDQGRREILMSELTNEKKALAQARLALTNGKLIRNQADARKQQSMSSLQRAVDDRQQNIQALQNELARM</sequence>
<name>A0ABY4E186_9NEIS</name>
<dbReference type="EMBL" id="CP091511">
    <property type="protein sequence ID" value="UOO88545.1"/>
    <property type="molecule type" value="Genomic_DNA"/>
</dbReference>
<evidence type="ECO:0000256" key="2">
    <source>
        <dbReference type="SAM" id="SignalP"/>
    </source>
</evidence>
<feature type="chain" id="PRO_5047508436" description="DUF4124 domain-containing protein" evidence="2">
    <location>
        <begin position="21"/>
        <end position="198"/>
    </location>
</feature>
<evidence type="ECO:0000313" key="4">
    <source>
        <dbReference type="Proteomes" id="UP000832011"/>
    </source>
</evidence>
<reference evidence="3 4" key="1">
    <citation type="journal article" date="2022" name="Res Sq">
        <title>Evolution of multicellular longitudinally dividing oral cavity symbionts (Neisseriaceae).</title>
        <authorList>
            <person name="Nyongesa S."/>
            <person name="Weber P."/>
            <person name="Bernet E."/>
            <person name="Pullido F."/>
            <person name="Nieckarz M."/>
            <person name="Delaby M."/>
            <person name="Nieves C."/>
            <person name="Viehboeck T."/>
            <person name="Krause N."/>
            <person name="Rivera-Millot A."/>
            <person name="Nakamura A."/>
            <person name="Vischer N."/>
            <person name="VanNieuwenhze M."/>
            <person name="Brun Y."/>
            <person name="Cava F."/>
            <person name="Bulgheresi S."/>
            <person name="Veyrier F."/>
        </authorList>
    </citation>
    <scope>NUCLEOTIDE SEQUENCE [LARGE SCALE GENOMIC DNA]</scope>
    <source>
        <strain evidence="3 4">SN4</strain>
    </source>
</reference>
<proteinExistence type="predicted"/>
<evidence type="ECO:0008006" key="5">
    <source>
        <dbReference type="Google" id="ProtNLM"/>
    </source>
</evidence>
<dbReference type="RefSeq" id="WP_058357770.1">
    <property type="nucleotide sequence ID" value="NZ_CABKVG010000010.1"/>
</dbReference>
<keyword evidence="4" id="KW-1185">Reference proteome</keyword>
<accession>A0ABY4E186</accession>
<protein>
    <recommendedName>
        <fullName evidence="5">DUF4124 domain-containing protein</fullName>
    </recommendedName>
</protein>
<feature type="signal peptide" evidence="2">
    <location>
        <begin position="1"/>
        <end position="20"/>
    </location>
</feature>
<evidence type="ECO:0000313" key="3">
    <source>
        <dbReference type="EMBL" id="UOO88545.1"/>
    </source>
</evidence>
<evidence type="ECO:0000256" key="1">
    <source>
        <dbReference type="SAM" id="MobiDB-lite"/>
    </source>
</evidence>